<dbReference type="SMART" id="SM00091">
    <property type="entry name" value="PAS"/>
    <property type="match status" value="2"/>
</dbReference>
<dbReference type="OrthoDB" id="9799157at2"/>
<dbReference type="GO" id="GO:0006355">
    <property type="term" value="P:regulation of DNA-templated transcription"/>
    <property type="evidence" value="ECO:0007669"/>
    <property type="project" value="InterPro"/>
</dbReference>
<comment type="caution">
    <text evidence="9">The sequence shown here is derived from an EMBL/GenBank/DDBJ whole genome shotgun (WGS) entry which is preliminary data.</text>
</comment>
<dbReference type="PRINTS" id="PR00996">
    <property type="entry name" value="CHERMTFRASE"/>
</dbReference>
<dbReference type="STRING" id="1618023.UH38_05275"/>
<proteinExistence type="predicted"/>
<dbReference type="InterPro" id="IPR022641">
    <property type="entry name" value="CheR_N"/>
</dbReference>
<evidence type="ECO:0000259" key="8">
    <source>
        <dbReference type="PROSITE" id="PS50123"/>
    </source>
</evidence>
<evidence type="ECO:0000256" key="5">
    <source>
        <dbReference type="ARBA" id="ARBA00022691"/>
    </source>
</evidence>
<dbReference type="Pfam" id="PF01739">
    <property type="entry name" value="CheR"/>
    <property type="match status" value="1"/>
</dbReference>
<dbReference type="SMART" id="SM00138">
    <property type="entry name" value="MeTrc"/>
    <property type="match status" value="1"/>
</dbReference>
<keyword evidence="10" id="KW-1185">Reference proteome</keyword>
<dbReference type="SUPFAM" id="SSF53335">
    <property type="entry name" value="S-adenosyl-L-methionine-dependent methyltransferases"/>
    <property type="match status" value="1"/>
</dbReference>
<dbReference type="CDD" id="cd00130">
    <property type="entry name" value="PAS"/>
    <property type="match status" value="2"/>
</dbReference>
<dbReference type="InterPro" id="IPR035965">
    <property type="entry name" value="PAS-like_dom_sf"/>
</dbReference>
<dbReference type="Pfam" id="PF03705">
    <property type="entry name" value="CheR_N"/>
    <property type="match status" value="1"/>
</dbReference>
<evidence type="ECO:0000259" key="7">
    <source>
        <dbReference type="PROSITE" id="PS50112"/>
    </source>
</evidence>
<keyword evidence="4" id="KW-0808">Transferase</keyword>
<evidence type="ECO:0000256" key="3">
    <source>
        <dbReference type="ARBA" id="ARBA00022603"/>
    </source>
</evidence>
<dbReference type="SUPFAM" id="SSF55785">
    <property type="entry name" value="PYP-like sensor domain (PAS domain)"/>
    <property type="match status" value="2"/>
</dbReference>
<dbReference type="InterPro" id="IPR029063">
    <property type="entry name" value="SAM-dependent_MTases_sf"/>
</dbReference>
<dbReference type="PANTHER" id="PTHR24422">
    <property type="entry name" value="CHEMOTAXIS PROTEIN METHYLTRANSFERASE"/>
    <property type="match status" value="1"/>
</dbReference>
<dbReference type="EC" id="2.1.1.80" evidence="2"/>
<organism evidence="9 10">
    <name type="scientific">Aliterella atlantica CENA595</name>
    <dbReference type="NCBI Taxonomy" id="1618023"/>
    <lineage>
        <taxon>Bacteria</taxon>
        <taxon>Bacillati</taxon>
        <taxon>Cyanobacteriota</taxon>
        <taxon>Cyanophyceae</taxon>
        <taxon>Chroococcidiopsidales</taxon>
        <taxon>Aliterellaceae</taxon>
        <taxon>Aliterella</taxon>
    </lineage>
</organism>
<reference evidence="9 10" key="1">
    <citation type="submission" date="2015-02" db="EMBL/GenBank/DDBJ databases">
        <title>Draft genome of a novel marine cyanobacterium (Chroococcales) isolated from South Atlantic Ocean.</title>
        <authorList>
            <person name="Rigonato J."/>
            <person name="Alvarenga D.O."/>
            <person name="Branco L.H."/>
            <person name="Varani A.M."/>
            <person name="Brandini F.P."/>
            <person name="Fiore M.F."/>
        </authorList>
    </citation>
    <scope>NUCLEOTIDE SEQUENCE [LARGE SCALE GENOMIC DNA]</scope>
    <source>
        <strain evidence="9 10">CENA595</strain>
    </source>
</reference>
<feature type="domain" description="CheR-type methyltransferase" evidence="8">
    <location>
        <begin position="1"/>
        <end position="250"/>
    </location>
</feature>
<dbReference type="InterPro" id="IPR000014">
    <property type="entry name" value="PAS"/>
</dbReference>
<dbReference type="InterPro" id="IPR050903">
    <property type="entry name" value="Bact_Chemotaxis_MeTrfase"/>
</dbReference>
<dbReference type="Proteomes" id="UP000032452">
    <property type="component" value="Unassembled WGS sequence"/>
</dbReference>
<evidence type="ECO:0000256" key="1">
    <source>
        <dbReference type="ARBA" id="ARBA00001541"/>
    </source>
</evidence>
<sequence length="618" mass="70822">MSDTEQNPEFEKLIDYIKSQRGFDFSGYKRSTLLRRINKRLQFLGMENYGKYLNYLKLEPQELVELFDTVLINVTGFFRDSSTWEYIQNQIVPHIVARKQPQEPIRIWSAGCASGQEAYTLAIVFAEVLGVEQFCDRVKIYATDVDMAALNQARLATYNAKEFDGLPAEILEKYFYKIDNFYRFRPNLRRSLIFGRHDLIQDPPISHLDLLTCRNTLMYFNSETQAKIIARLHYALNTGGFLCMGKAEMLLCRSSSFATVDLKRRIFIKTQQNTRREHLYSMTQNDKNEQTNYLVSNSRLRDAAFEASPVVQLVINIKGQLALANEAARQMFALGTKDIGRPLQDLELSYRPVELRSLIDQVYASHRSTTIGGVAWTNSTGEIAYFDVQINPLVNFSGKILGVSVVFTNITSSKKLQDDVEKANQELEMAYEELQCTNEELETTNEELQSSNEELETTNEELQSTNEELETMNEELQSSNEELQTMNEELRLRSDDLNQANAFLESVLSCLHSGVIVINRDLQIEIWNHQAENLWGLRHEEVQGQHLMNLNIGLPVEQLRQPLRSCLTGEEKNIVVNVVAIDRRGRTIQCNISCNPLYSATKEIRGAILFMEVNSNAS</sequence>
<keyword evidence="5" id="KW-0949">S-adenosyl-L-methionine</keyword>
<dbReference type="Gene3D" id="1.10.287.620">
    <property type="entry name" value="Helix Hairpins"/>
    <property type="match status" value="1"/>
</dbReference>
<dbReference type="Gene3D" id="1.10.155.10">
    <property type="entry name" value="Chemotaxis receptor methyltransferase CheR, N-terminal domain"/>
    <property type="match status" value="1"/>
</dbReference>
<dbReference type="InterPro" id="IPR013767">
    <property type="entry name" value="PAS_fold"/>
</dbReference>
<dbReference type="InterPro" id="IPR036804">
    <property type="entry name" value="CheR_N_sf"/>
</dbReference>
<evidence type="ECO:0000313" key="9">
    <source>
        <dbReference type="EMBL" id="KJH72711.1"/>
    </source>
</evidence>
<dbReference type="GO" id="GO:0032259">
    <property type="term" value="P:methylation"/>
    <property type="evidence" value="ECO:0007669"/>
    <property type="project" value="UniProtKB-KW"/>
</dbReference>
<dbReference type="AlphaFoldDB" id="A0A0D8ZZS6"/>
<protein>
    <recommendedName>
        <fullName evidence="2">protein-glutamate O-methyltransferase</fullName>
        <ecNumber evidence="2">2.1.1.80</ecNumber>
    </recommendedName>
</protein>
<dbReference type="Pfam" id="PF00989">
    <property type="entry name" value="PAS"/>
    <property type="match status" value="2"/>
</dbReference>
<comment type="catalytic activity">
    <reaction evidence="1">
        <text>L-glutamyl-[protein] + S-adenosyl-L-methionine = [protein]-L-glutamate 5-O-methyl ester + S-adenosyl-L-homocysteine</text>
        <dbReference type="Rhea" id="RHEA:24452"/>
        <dbReference type="Rhea" id="RHEA-COMP:10208"/>
        <dbReference type="Rhea" id="RHEA-COMP:10311"/>
        <dbReference type="ChEBI" id="CHEBI:29973"/>
        <dbReference type="ChEBI" id="CHEBI:57856"/>
        <dbReference type="ChEBI" id="CHEBI:59789"/>
        <dbReference type="ChEBI" id="CHEBI:82795"/>
        <dbReference type="EC" id="2.1.1.80"/>
    </reaction>
</comment>
<dbReference type="GO" id="GO:0008983">
    <property type="term" value="F:protein-glutamate O-methyltransferase activity"/>
    <property type="evidence" value="ECO:0007669"/>
    <property type="project" value="UniProtKB-EC"/>
</dbReference>
<dbReference type="Gene3D" id="3.30.450.20">
    <property type="entry name" value="PAS domain"/>
    <property type="match status" value="2"/>
</dbReference>
<dbReference type="PANTHER" id="PTHR24422:SF10">
    <property type="entry name" value="CHEMOTAXIS PROTEIN METHYLTRANSFERASE 2"/>
    <property type="match status" value="1"/>
</dbReference>
<name>A0A0D8ZZS6_9CYAN</name>
<dbReference type="PROSITE" id="PS50123">
    <property type="entry name" value="CHER"/>
    <property type="match status" value="1"/>
</dbReference>
<dbReference type="PROSITE" id="PS50112">
    <property type="entry name" value="PAS"/>
    <property type="match status" value="1"/>
</dbReference>
<evidence type="ECO:0000256" key="2">
    <source>
        <dbReference type="ARBA" id="ARBA00012534"/>
    </source>
</evidence>
<evidence type="ECO:0000313" key="10">
    <source>
        <dbReference type="Proteomes" id="UP000032452"/>
    </source>
</evidence>
<evidence type="ECO:0000256" key="6">
    <source>
        <dbReference type="SAM" id="Coils"/>
    </source>
</evidence>
<feature type="coiled-coil region" evidence="6">
    <location>
        <begin position="413"/>
        <end position="507"/>
    </location>
</feature>
<accession>A0A0D8ZZS6</accession>
<dbReference type="InterPro" id="IPR022642">
    <property type="entry name" value="CheR_C"/>
</dbReference>
<dbReference type="RefSeq" id="WP_045053776.1">
    <property type="nucleotide sequence ID" value="NZ_CAWMDP010000026.1"/>
</dbReference>
<dbReference type="InterPro" id="IPR000780">
    <property type="entry name" value="CheR_MeTrfase"/>
</dbReference>
<dbReference type="SUPFAM" id="SSF47757">
    <property type="entry name" value="Chemotaxis receptor methyltransferase CheR, N-terminal domain"/>
    <property type="match status" value="1"/>
</dbReference>
<gene>
    <name evidence="9" type="ORF">UH38_05275</name>
</gene>
<feature type="domain" description="PAS" evidence="7">
    <location>
        <begin position="500"/>
        <end position="570"/>
    </location>
</feature>
<dbReference type="EMBL" id="JYON01000004">
    <property type="protein sequence ID" value="KJH72711.1"/>
    <property type="molecule type" value="Genomic_DNA"/>
</dbReference>
<dbReference type="PATRIC" id="fig|1618023.3.peg.2196"/>
<keyword evidence="3" id="KW-0489">Methyltransferase</keyword>
<keyword evidence="6" id="KW-0175">Coiled coil</keyword>
<dbReference type="Gene3D" id="3.40.50.150">
    <property type="entry name" value="Vaccinia Virus protein VP39"/>
    <property type="match status" value="1"/>
</dbReference>
<evidence type="ECO:0000256" key="4">
    <source>
        <dbReference type="ARBA" id="ARBA00022679"/>
    </source>
</evidence>
<dbReference type="NCBIfam" id="TIGR00229">
    <property type="entry name" value="sensory_box"/>
    <property type="match status" value="2"/>
</dbReference>